<evidence type="ECO:0000259" key="5">
    <source>
        <dbReference type="PROSITE" id="PS51635"/>
    </source>
</evidence>
<feature type="domain" description="PNPLA" evidence="5">
    <location>
        <begin position="20"/>
        <end position="238"/>
    </location>
</feature>
<evidence type="ECO:0000313" key="6">
    <source>
        <dbReference type="EMBL" id="MBT9290306.1"/>
    </source>
</evidence>
<keyword evidence="3 4" id="KW-0443">Lipid metabolism</keyword>
<dbReference type="Pfam" id="PF01734">
    <property type="entry name" value="Patatin"/>
    <property type="match status" value="1"/>
</dbReference>
<dbReference type="SUPFAM" id="SSF52151">
    <property type="entry name" value="FabD/lysophospholipase-like"/>
    <property type="match status" value="1"/>
</dbReference>
<reference evidence="6 7" key="1">
    <citation type="submission" date="2021-06" db="EMBL/GenBank/DDBJ databases">
        <authorList>
            <person name="Grouzdev D.S."/>
            <person name="Koziaeva V."/>
        </authorList>
    </citation>
    <scope>NUCLEOTIDE SEQUENCE [LARGE SCALE GENOMIC DNA]</scope>
    <source>
        <strain evidence="6 7">22</strain>
    </source>
</reference>
<dbReference type="PANTHER" id="PTHR14226:SF78">
    <property type="entry name" value="SLR0060 PROTEIN"/>
    <property type="match status" value="1"/>
</dbReference>
<dbReference type="GO" id="GO:0016787">
    <property type="term" value="F:hydrolase activity"/>
    <property type="evidence" value="ECO:0007669"/>
    <property type="project" value="UniProtKB-UniRule"/>
</dbReference>
<evidence type="ECO:0000256" key="4">
    <source>
        <dbReference type="PROSITE-ProRule" id="PRU01161"/>
    </source>
</evidence>
<dbReference type="EMBL" id="JAHHZF010000005">
    <property type="protein sequence ID" value="MBT9290306.1"/>
    <property type="molecule type" value="Genomic_DNA"/>
</dbReference>
<comment type="caution">
    <text evidence="4">Lacks conserved residue(s) required for the propagation of feature annotation.</text>
</comment>
<dbReference type="RefSeq" id="WP_261968904.1">
    <property type="nucleotide sequence ID" value="NZ_JAHHZF010000005.1"/>
</dbReference>
<dbReference type="InterPro" id="IPR016035">
    <property type="entry name" value="Acyl_Trfase/lysoPLipase"/>
</dbReference>
<protein>
    <submittedName>
        <fullName evidence="6">Patatin-like phospholipase family protein</fullName>
    </submittedName>
</protein>
<dbReference type="InterPro" id="IPR050301">
    <property type="entry name" value="NTE"/>
</dbReference>
<feature type="short sequence motif" description="DGA/G" evidence="4">
    <location>
        <begin position="225"/>
        <end position="227"/>
    </location>
</feature>
<comment type="caution">
    <text evidence="6">The sequence shown here is derived from an EMBL/GenBank/DDBJ whole genome shotgun (WGS) entry which is preliminary data.</text>
</comment>
<keyword evidence="7" id="KW-1185">Reference proteome</keyword>
<dbReference type="PANTHER" id="PTHR14226">
    <property type="entry name" value="NEUROPATHY TARGET ESTERASE/SWISS CHEESE D.MELANOGASTER"/>
    <property type="match status" value="1"/>
</dbReference>
<keyword evidence="2 4" id="KW-0442">Lipid degradation</keyword>
<dbReference type="Gene3D" id="3.40.1090.10">
    <property type="entry name" value="Cytosolic phospholipase A2 catalytic domain"/>
    <property type="match status" value="2"/>
</dbReference>
<name>A0A947D665_9HYPH</name>
<evidence type="ECO:0000256" key="1">
    <source>
        <dbReference type="ARBA" id="ARBA00022801"/>
    </source>
</evidence>
<organism evidence="6 7">
    <name type="scientific">Prosthecodimorpha staleyi</name>
    <dbReference type="NCBI Taxonomy" id="2840188"/>
    <lineage>
        <taxon>Bacteria</taxon>
        <taxon>Pseudomonadati</taxon>
        <taxon>Pseudomonadota</taxon>
        <taxon>Alphaproteobacteria</taxon>
        <taxon>Hyphomicrobiales</taxon>
        <taxon>Ancalomicrobiaceae</taxon>
        <taxon>Prosthecodimorpha</taxon>
    </lineage>
</organism>
<dbReference type="InterPro" id="IPR002641">
    <property type="entry name" value="PNPLA_dom"/>
</dbReference>
<evidence type="ECO:0000256" key="3">
    <source>
        <dbReference type="ARBA" id="ARBA00023098"/>
    </source>
</evidence>
<dbReference type="GO" id="GO:0016042">
    <property type="term" value="P:lipid catabolic process"/>
    <property type="evidence" value="ECO:0007669"/>
    <property type="project" value="UniProtKB-UniRule"/>
</dbReference>
<evidence type="ECO:0000256" key="2">
    <source>
        <dbReference type="ARBA" id="ARBA00022963"/>
    </source>
</evidence>
<keyword evidence="1 4" id="KW-0378">Hydrolase</keyword>
<evidence type="ECO:0000313" key="7">
    <source>
        <dbReference type="Proteomes" id="UP000766595"/>
    </source>
</evidence>
<accession>A0A947D665</accession>
<proteinExistence type="predicted"/>
<gene>
    <name evidence="6" type="ORF">KL771_12605</name>
</gene>
<dbReference type="AlphaFoldDB" id="A0A947D665"/>
<sequence length="384" mass="41909">MSFSELRDEPDELRPEIGLCLSGGGYRAMVFHVGALWRLNEAGLLRKIRRISSVSGGSITAAYLGLLWNELNFDGAGRARSYDKVVEGIRRMASTSIDAGAILGGIFLPGTISDRVARAYAKTLFGEATLQDLPDDGDGQTPRFVINATNVQSAVLWRFSRPYMGDYRVGLIRNPTVSLATAVAASSAFPPMLSPLELDIDAAFEPDDKADLTGPEFRRRVMLSDGGVYDNLGLETVFKSYETVLVSDAGQKVAPEPDPATDWARHAVRILDVVDNQVRSLRKRALIAAYLSKARTGTYWGIRTHFADYKLQDDPLGCAGRDPTPLAEVPTRLSAMDDATQEKLVNWGYAVTDAALRRHFDADLQARFGVVIGAPEGFPYPGGY</sequence>
<feature type="active site" description="Nucleophile" evidence="4">
    <location>
        <position position="55"/>
    </location>
</feature>
<feature type="active site" description="Proton acceptor" evidence="4">
    <location>
        <position position="225"/>
    </location>
</feature>
<dbReference type="PROSITE" id="PS51635">
    <property type="entry name" value="PNPLA"/>
    <property type="match status" value="1"/>
</dbReference>
<dbReference type="Proteomes" id="UP000766595">
    <property type="component" value="Unassembled WGS sequence"/>
</dbReference>